<dbReference type="EMBL" id="BGZK01000676">
    <property type="protein sequence ID" value="GBP55710.1"/>
    <property type="molecule type" value="Genomic_DNA"/>
</dbReference>
<evidence type="ECO:0000313" key="2">
    <source>
        <dbReference type="EMBL" id="GBP55710.1"/>
    </source>
</evidence>
<sequence length="125" mass="13240">MPAAALGVPYAYDAVRNSGGLVNLSSLRAAFRHTRATSTTLDSRAYAALTVEAGEVGEHYFSSLVTPSPTGTYAVVAASSHVQSLHRGTPTGVPSQNHRGRPLKSLKPIPILMPPFHPARPWAPK</sequence>
<dbReference type="Proteomes" id="UP000299102">
    <property type="component" value="Unassembled WGS sequence"/>
</dbReference>
<comment type="caution">
    <text evidence="2">The sequence shown here is derived from an EMBL/GenBank/DDBJ whole genome shotgun (WGS) entry which is preliminary data.</text>
</comment>
<organism evidence="2 3">
    <name type="scientific">Eumeta variegata</name>
    <name type="common">Bagworm moth</name>
    <name type="synonym">Eumeta japonica</name>
    <dbReference type="NCBI Taxonomy" id="151549"/>
    <lineage>
        <taxon>Eukaryota</taxon>
        <taxon>Metazoa</taxon>
        <taxon>Ecdysozoa</taxon>
        <taxon>Arthropoda</taxon>
        <taxon>Hexapoda</taxon>
        <taxon>Insecta</taxon>
        <taxon>Pterygota</taxon>
        <taxon>Neoptera</taxon>
        <taxon>Endopterygota</taxon>
        <taxon>Lepidoptera</taxon>
        <taxon>Glossata</taxon>
        <taxon>Ditrysia</taxon>
        <taxon>Tineoidea</taxon>
        <taxon>Psychidae</taxon>
        <taxon>Oiketicinae</taxon>
        <taxon>Eumeta</taxon>
    </lineage>
</organism>
<accession>A0A4C1WXW5</accession>
<feature type="region of interest" description="Disordered" evidence="1">
    <location>
        <begin position="85"/>
        <end position="107"/>
    </location>
</feature>
<keyword evidence="3" id="KW-1185">Reference proteome</keyword>
<proteinExistence type="predicted"/>
<gene>
    <name evidence="2" type="ORF">EVAR_32962_1</name>
</gene>
<protein>
    <submittedName>
        <fullName evidence="2">Uncharacterized protein</fullName>
    </submittedName>
</protein>
<reference evidence="2 3" key="1">
    <citation type="journal article" date="2019" name="Commun. Biol.">
        <title>The bagworm genome reveals a unique fibroin gene that provides high tensile strength.</title>
        <authorList>
            <person name="Kono N."/>
            <person name="Nakamura H."/>
            <person name="Ohtoshi R."/>
            <person name="Tomita M."/>
            <person name="Numata K."/>
            <person name="Arakawa K."/>
        </authorList>
    </citation>
    <scope>NUCLEOTIDE SEQUENCE [LARGE SCALE GENOMIC DNA]</scope>
</reference>
<name>A0A4C1WXW5_EUMVA</name>
<dbReference type="AlphaFoldDB" id="A0A4C1WXW5"/>
<evidence type="ECO:0000313" key="3">
    <source>
        <dbReference type="Proteomes" id="UP000299102"/>
    </source>
</evidence>
<evidence type="ECO:0000256" key="1">
    <source>
        <dbReference type="SAM" id="MobiDB-lite"/>
    </source>
</evidence>